<accession>A0ABY6AUC1</accession>
<protein>
    <submittedName>
        <fullName evidence="7">Serine/threonine protein kinase</fullName>
    </submittedName>
</protein>
<reference evidence="7" key="1">
    <citation type="submission" date="2022-10" db="EMBL/GenBank/DDBJ databases">
        <title>Characterization and whole genome sequencing of a new Roseateles species, isolated from fresh water.</title>
        <authorList>
            <person name="Guliayeva D.Y."/>
            <person name="Akhremchuk A.E."/>
            <person name="Sikolenko M.A."/>
            <person name="Valentovich L.N."/>
            <person name="Sidarenka A.V."/>
        </authorList>
    </citation>
    <scope>NUCLEOTIDE SEQUENCE</scope>
    <source>
        <strain evidence="7">BIM B-1768</strain>
    </source>
</reference>
<dbReference type="Gene3D" id="1.10.510.10">
    <property type="entry name" value="Transferase(Phosphotransferase) domain 1"/>
    <property type="match status" value="1"/>
</dbReference>
<gene>
    <name evidence="7" type="ORF">N4261_13915</name>
</gene>
<dbReference type="InterPro" id="IPR000719">
    <property type="entry name" value="Prot_kinase_dom"/>
</dbReference>
<feature type="binding site" evidence="5">
    <location>
        <position position="47"/>
    </location>
    <ligand>
        <name>ATP</name>
        <dbReference type="ChEBI" id="CHEBI:30616"/>
    </ligand>
</feature>
<evidence type="ECO:0000256" key="2">
    <source>
        <dbReference type="ARBA" id="ARBA00022741"/>
    </source>
</evidence>
<dbReference type="GO" id="GO:0004674">
    <property type="term" value="F:protein serine/threonine kinase activity"/>
    <property type="evidence" value="ECO:0007669"/>
    <property type="project" value="UniProtKB-KW"/>
</dbReference>
<dbReference type="RefSeq" id="WP_261755902.1">
    <property type="nucleotide sequence ID" value="NZ_CP104562.2"/>
</dbReference>
<dbReference type="InterPro" id="IPR011009">
    <property type="entry name" value="Kinase-like_dom_sf"/>
</dbReference>
<organism evidence="7 8">
    <name type="scientific">Roseateles amylovorans</name>
    <dbReference type="NCBI Taxonomy" id="2978473"/>
    <lineage>
        <taxon>Bacteria</taxon>
        <taxon>Pseudomonadati</taxon>
        <taxon>Pseudomonadota</taxon>
        <taxon>Betaproteobacteria</taxon>
        <taxon>Burkholderiales</taxon>
        <taxon>Sphaerotilaceae</taxon>
        <taxon>Roseateles</taxon>
    </lineage>
</organism>
<evidence type="ECO:0000313" key="8">
    <source>
        <dbReference type="Proteomes" id="UP001064933"/>
    </source>
</evidence>
<keyword evidence="7" id="KW-0723">Serine/threonine-protein kinase</keyword>
<feature type="domain" description="Protein kinase" evidence="6">
    <location>
        <begin position="18"/>
        <end position="310"/>
    </location>
</feature>
<dbReference type="PROSITE" id="PS00107">
    <property type="entry name" value="PROTEIN_KINASE_ATP"/>
    <property type="match status" value="1"/>
</dbReference>
<evidence type="ECO:0000259" key="6">
    <source>
        <dbReference type="PROSITE" id="PS50011"/>
    </source>
</evidence>
<dbReference type="InterPro" id="IPR058395">
    <property type="entry name" value="DUF8082"/>
</dbReference>
<keyword evidence="4 5" id="KW-0067">ATP-binding</keyword>
<proteinExistence type="predicted"/>
<evidence type="ECO:0000256" key="5">
    <source>
        <dbReference type="PROSITE-ProRule" id="PRU10141"/>
    </source>
</evidence>
<dbReference type="CDD" id="cd14014">
    <property type="entry name" value="STKc_PknB_like"/>
    <property type="match status" value="1"/>
</dbReference>
<dbReference type="PANTHER" id="PTHR43289">
    <property type="entry name" value="MITOGEN-ACTIVATED PROTEIN KINASE KINASE KINASE 20-RELATED"/>
    <property type="match status" value="1"/>
</dbReference>
<dbReference type="Gene3D" id="3.30.200.20">
    <property type="entry name" value="Phosphorylase Kinase, domain 1"/>
    <property type="match status" value="1"/>
</dbReference>
<dbReference type="EMBL" id="CP104562">
    <property type="protein sequence ID" value="UXH76170.1"/>
    <property type="molecule type" value="Genomic_DNA"/>
</dbReference>
<name>A0ABY6AUC1_9BURK</name>
<dbReference type="SUPFAM" id="SSF56112">
    <property type="entry name" value="Protein kinase-like (PK-like)"/>
    <property type="match status" value="1"/>
</dbReference>
<dbReference type="InterPro" id="IPR017441">
    <property type="entry name" value="Protein_kinase_ATP_BS"/>
</dbReference>
<evidence type="ECO:0000256" key="1">
    <source>
        <dbReference type="ARBA" id="ARBA00022679"/>
    </source>
</evidence>
<dbReference type="Pfam" id="PF26309">
    <property type="entry name" value="DUF8082"/>
    <property type="match status" value="2"/>
</dbReference>
<evidence type="ECO:0000256" key="3">
    <source>
        <dbReference type="ARBA" id="ARBA00022777"/>
    </source>
</evidence>
<dbReference type="PROSITE" id="PS50011">
    <property type="entry name" value="PROTEIN_KINASE_DOM"/>
    <property type="match status" value="1"/>
</dbReference>
<evidence type="ECO:0000313" key="7">
    <source>
        <dbReference type="EMBL" id="UXH76170.1"/>
    </source>
</evidence>
<dbReference type="PANTHER" id="PTHR43289:SF6">
    <property type="entry name" value="SERINE_THREONINE-PROTEIN KINASE NEKL-3"/>
    <property type="match status" value="1"/>
</dbReference>
<keyword evidence="2 5" id="KW-0547">Nucleotide-binding</keyword>
<sequence>MTAVAPPDAGLPARIGKYLVRGRLGEGAMGVVYRAFDPHIQREVAVKVIRRPVEDLAGPIAADIAADASRADSPAARFRNEARAVGRIAHPGVVTIHDFGEVAPAQAATAGPRGAVGTTLGGYAYLVMELVDGRGLDQLLKRDMPTPPLTWSLGVMDQLLDALTCAHGQGVWHRDIKPGNLLITRDGRVKLTDFGIARLADRHLTQAVSQIGTPGYMAPEQYLGGPIDHRADLFACGVLLYRLASGRMPFSGAPEAVMYQTLHQDPPAPSAWRPGELPTAIDAIVRRAMARAPQDRFTDAAAMRAALAALGAPQLDHPAGMDDRTRVLTHAGGAAFASTVVMPSRAGTAGHAVRVAGTGGAATGSTGNASTGGLDATLVSQVERALATHIGPLARHLVSRDLARSGSVEDLSRSLARHIADAPEREQFIATTAALAAAANSAGASPERATSGAGTVRRTMLVDAFPAQQIQLAKSIDGSGGPCEEAEPLNDAYLRGVTEALAPRIGPIARLLVQQAASDVGDRDGFLRRLAQQLPEGYLVDTDRASSLDPGR</sequence>
<keyword evidence="3 7" id="KW-0418">Kinase</keyword>
<dbReference type="Proteomes" id="UP001064933">
    <property type="component" value="Chromosome"/>
</dbReference>
<dbReference type="Pfam" id="PF00069">
    <property type="entry name" value="Pkinase"/>
    <property type="match status" value="1"/>
</dbReference>
<dbReference type="InterPro" id="IPR008271">
    <property type="entry name" value="Ser/Thr_kinase_AS"/>
</dbReference>
<dbReference type="PROSITE" id="PS00108">
    <property type="entry name" value="PROTEIN_KINASE_ST"/>
    <property type="match status" value="1"/>
</dbReference>
<evidence type="ECO:0000256" key="4">
    <source>
        <dbReference type="ARBA" id="ARBA00022840"/>
    </source>
</evidence>
<dbReference type="SMART" id="SM00220">
    <property type="entry name" value="S_TKc"/>
    <property type="match status" value="1"/>
</dbReference>
<keyword evidence="8" id="KW-1185">Reference proteome</keyword>
<keyword evidence="1" id="KW-0808">Transferase</keyword>